<dbReference type="GO" id="GO:0070292">
    <property type="term" value="P:N-acylphosphatidylethanolamine metabolic process"/>
    <property type="evidence" value="ECO:0007669"/>
    <property type="project" value="TreeGrafter"/>
</dbReference>
<reference evidence="3" key="1">
    <citation type="submission" date="2013-07" db="EMBL/GenBank/DDBJ databases">
        <title>The Genome Sequence of Cryptococcus bestiolae CBS10118.</title>
        <authorList>
            <consortium name="The Broad Institute Genome Sequencing Platform"/>
            <person name="Cuomo C."/>
            <person name="Litvintseva A."/>
            <person name="Chen Y."/>
            <person name="Heitman J."/>
            <person name="Sun S."/>
            <person name="Springer D."/>
            <person name="Dromer F."/>
            <person name="Young S.K."/>
            <person name="Zeng Q."/>
            <person name="Gargeya S."/>
            <person name="Fitzgerald M."/>
            <person name="Abouelleil A."/>
            <person name="Alvarado L."/>
            <person name="Berlin A.M."/>
            <person name="Chapman S.B."/>
            <person name="Dewar J."/>
            <person name="Goldberg J."/>
            <person name="Griggs A."/>
            <person name="Gujja S."/>
            <person name="Hansen M."/>
            <person name="Howarth C."/>
            <person name="Imamovic A."/>
            <person name="Larimer J."/>
            <person name="McCowan C."/>
            <person name="Murphy C."/>
            <person name="Pearson M."/>
            <person name="Priest M."/>
            <person name="Roberts A."/>
            <person name="Saif S."/>
            <person name="Shea T."/>
            <person name="Sykes S."/>
            <person name="Wortman J."/>
            <person name="Nusbaum C."/>
            <person name="Birren B."/>
        </authorList>
    </citation>
    <scope>NUCLEOTIDE SEQUENCE [LARGE SCALE GENOMIC DNA]</scope>
    <source>
        <strain evidence="3">CBS 10118</strain>
    </source>
</reference>
<dbReference type="GO" id="GO:0008270">
    <property type="term" value="F:zinc ion binding"/>
    <property type="evidence" value="ECO:0007669"/>
    <property type="project" value="InterPro"/>
</dbReference>
<dbReference type="EMBL" id="KI894020">
    <property type="protein sequence ID" value="OCF26321.1"/>
    <property type="molecule type" value="Genomic_DNA"/>
</dbReference>
<sequence length="385" mass="42622">MTSTVTVGPANVERVRGDHWVNDKGTAFKNPWKTFTSFGAMEVVKIIPTMAWKAMTNKDPAAKQAKTLIPHVKPTFGSDLPSTELKVTWLGHAASLVEMPAREDSEKGLKGRGVRVLFDPVLMDVIFHGVGQKRLSTNVCKPDDLPEVDAIAISHNHYDHLDLPSLKAIFANQKSKYGKHPKLFLPLNNYHVVSGLGLGRENVIEMDWFEERQVVVEGVGEVKIACTPSQHNASRVGWDKDNSLWSSWAVKDTSSNASVWFGGDTGYCITTEESHNLEDLPKEVCPAFKEIGEKLGPFTVGLIPIGAYEPRYLFSAVHAAPIDSVRMFKDTKCQNAIGIHWGTFQMTYEPFTEPPERLKTAAKDVGLKQDDFVVVALGESRGYTV</sequence>
<gene>
    <name evidence="3" type="ORF">I302_04004</name>
    <name evidence="4" type="ORF">I302_100630</name>
</gene>
<reference evidence="3" key="3">
    <citation type="submission" date="2014-01" db="EMBL/GenBank/DDBJ databases">
        <title>Evolution of pathogenesis and genome organization in the Tremellales.</title>
        <authorList>
            <person name="Cuomo C."/>
            <person name="Litvintseva A."/>
            <person name="Heitman J."/>
            <person name="Chen Y."/>
            <person name="Sun S."/>
            <person name="Springer D."/>
            <person name="Dromer F."/>
            <person name="Young S."/>
            <person name="Zeng Q."/>
            <person name="Chapman S."/>
            <person name="Gujja S."/>
            <person name="Saif S."/>
            <person name="Birren B."/>
        </authorList>
    </citation>
    <scope>NUCLEOTIDE SEQUENCE</scope>
    <source>
        <strain evidence="3">CBS 10118</strain>
    </source>
</reference>
<dbReference type="InterPro" id="IPR024884">
    <property type="entry name" value="NAPE-PLD"/>
</dbReference>
<dbReference type="PANTHER" id="PTHR15032">
    <property type="entry name" value="N-ACYL-PHOSPHATIDYLETHANOLAMINE-HYDROLYZING PHOSPHOLIPASE D"/>
    <property type="match status" value="1"/>
</dbReference>
<feature type="binding site" evidence="1">
    <location>
        <position position="158"/>
    </location>
    <ligand>
        <name>an N-acyl-1,2-diacyl-sn-glycero-3-phosphoethanolamine</name>
        <dbReference type="ChEBI" id="CHEBI:62537"/>
    </ligand>
</feature>
<dbReference type="STRING" id="1296100.A0A1B9G5P1"/>
<dbReference type="AlphaFoldDB" id="A0A1B9G5P1"/>
<dbReference type="Proteomes" id="UP000092730">
    <property type="component" value="Chromosome 1"/>
</dbReference>
<proteinExistence type="predicted"/>
<feature type="binding site" evidence="1">
    <location>
        <position position="318"/>
    </location>
    <ligand>
        <name>an N-acyl-1,2-diacyl-sn-glycero-3-phosphoethanolamine</name>
        <dbReference type="ChEBI" id="CHEBI:62537"/>
    </ligand>
</feature>
<dbReference type="Gene3D" id="3.60.15.10">
    <property type="entry name" value="Ribonuclease Z/Hydroxyacylglutathione hydrolase-like"/>
    <property type="match status" value="1"/>
</dbReference>
<name>A0A1B9G5P1_9TREE</name>
<evidence type="ECO:0000256" key="1">
    <source>
        <dbReference type="PIRSR" id="PIRSR038896-50"/>
    </source>
</evidence>
<evidence type="ECO:0000259" key="2">
    <source>
        <dbReference type="Pfam" id="PF12706"/>
    </source>
</evidence>
<evidence type="ECO:0000313" key="4">
    <source>
        <dbReference type="EMBL" id="WVW78670.1"/>
    </source>
</evidence>
<feature type="domain" description="Metallo-beta-lactamase" evidence="2">
    <location>
        <begin position="115"/>
        <end position="341"/>
    </location>
</feature>
<dbReference type="InterPro" id="IPR001279">
    <property type="entry name" value="Metallo-B-lactamas"/>
</dbReference>
<dbReference type="Pfam" id="PF12706">
    <property type="entry name" value="Lactamase_B_2"/>
    <property type="match status" value="1"/>
</dbReference>
<dbReference type="GO" id="GO:0070291">
    <property type="term" value="P:N-acylethanolamine metabolic process"/>
    <property type="evidence" value="ECO:0007669"/>
    <property type="project" value="TreeGrafter"/>
</dbReference>
<evidence type="ECO:0000313" key="5">
    <source>
        <dbReference type="Proteomes" id="UP000092730"/>
    </source>
</evidence>
<dbReference type="GO" id="GO:0005737">
    <property type="term" value="C:cytoplasm"/>
    <property type="evidence" value="ECO:0007669"/>
    <property type="project" value="TreeGrafter"/>
</dbReference>
<reference evidence="4" key="2">
    <citation type="submission" date="2013-07" db="EMBL/GenBank/DDBJ databases">
        <authorList>
            <consortium name="The Broad Institute Genome Sequencing Platform"/>
            <person name="Cuomo C."/>
            <person name="Litvintseva A."/>
            <person name="Chen Y."/>
            <person name="Heitman J."/>
            <person name="Sun S."/>
            <person name="Springer D."/>
            <person name="Dromer F."/>
            <person name="Young S.K."/>
            <person name="Zeng Q."/>
            <person name="Gargeya S."/>
            <person name="Fitzgerald M."/>
            <person name="Abouelleil A."/>
            <person name="Alvarado L."/>
            <person name="Berlin A.M."/>
            <person name="Chapman S.B."/>
            <person name="Dewar J."/>
            <person name="Goldberg J."/>
            <person name="Griggs A."/>
            <person name="Gujja S."/>
            <person name="Hansen M."/>
            <person name="Howarth C."/>
            <person name="Imamovic A."/>
            <person name="Larimer J."/>
            <person name="McCowan C."/>
            <person name="Murphy C."/>
            <person name="Pearson M."/>
            <person name="Priest M."/>
            <person name="Roberts A."/>
            <person name="Saif S."/>
            <person name="Shea T."/>
            <person name="Sykes S."/>
            <person name="Wortman J."/>
            <person name="Nusbaum C."/>
            <person name="Birren B."/>
        </authorList>
    </citation>
    <scope>NUCLEOTIDE SEQUENCE</scope>
    <source>
        <strain evidence="4">CBS 10118</strain>
    </source>
</reference>
<dbReference type="PIRSF" id="PIRSF038896">
    <property type="entry name" value="NAPE-PLD"/>
    <property type="match status" value="1"/>
</dbReference>
<dbReference type="OrthoDB" id="332863at2759"/>
<evidence type="ECO:0000313" key="3">
    <source>
        <dbReference type="EMBL" id="OCF26321.1"/>
    </source>
</evidence>
<dbReference type="InterPro" id="IPR036866">
    <property type="entry name" value="RibonucZ/Hydroxyglut_hydro"/>
</dbReference>
<dbReference type="SUPFAM" id="SSF56281">
    <property type="entry name" value="Metallo-hydrolase/oxidoreductase"/>
    <property type="match status" value="1"/>
</dbReference>
<protein>
    <recommendedName>
        <fullName evidence="2">Metallo-beta-lactamase domain-containing protein</fullName>
    </recommendedName>
</protein>
<accession>A0A1B9G5P1</accession>
<dbReference type="VEuPathDB" id="FungiDB:I302_04004"/>
<organism evidence="3">
    <name type="scientific">Kwoniella bestiolae CBS 10118</name>
    <dbReference type="NCBI Taxonomy" id="1296100"/>
    <lineage>
        <taxon>Eukaryota</taxon>
        <taxon>Fungi</taxon>
        <taxon>Dikarya</taxon>
        <taxon>Basidiomycota</taxon>
        <taxon>Agaricomycotina</taxon>
        <taxon>Tremellomycetes</taxon>
        <taxon>Tremellales</taxon>
        <taxon>Cryptococcaceae</taxon>
        <taxon>Kwoniella</taxon>
    </lineage>
</organism>
<dbReference type="GeneID" id="30208403"/>
<dbReference type="GO" id="GO:0070290">
    <property type="term" value="F:N-acylphosphatidylethanolamine-specific phospholipase D activity"/>
    <property type="evidence" value="ECO:0007669"/>
    <property type="project" value="InterPro"/>
</dbReference>
<dbReference type="PANTHER" id="PTHR15032:SF4">
    <property type="entry name" value="N-ACYL-PHOSPHATIDYLETHANOLAMINE-HYDROLYZING PHOSPHOLIPASE D"/>
    <property type="match status" value="1"/>
</dbReference>
<dbReference type="RefSeq" id="XP_019047391.1">
    <property type="nucleotide sequence ID" value="XM_019190643.1"/>
</dbReference>
<dbReference type="EMBL" id="CP144541">
    <property type="protein sequence ID" value="WVW78670.1"/>
    <property type="molecule type" value="Genomic_DNA"/>
</dbReference>
<dbReference type="KEGG" id="kbi:30208403"/>
<reference evidence="4" key="4">
    <citation type="submission" date="2024-02" db="EMBL/GenBank/DDBJ databases">
        <title>Comparative genomics of Cryptococcus and Kwoniella reveals pathogenesis evolution and contrasting modes of karyotype evolution via chromosome fusion or intercentromeric recombination.</title>
        <authorList>
            <person name="Coelho M.A."/>
            <person name="David-Palma M."/>
            <person name="Shea T."/>
            <person name="Bowers K."/>
            <person name="McGinley-Smith S."/>
            <person name="Mohammad A.W."/>
            <person name="Gnirke A."/>
            <person name="Yurkov A.M."/>
            <person name="Nowrousian M."/>
            <person name="Sun S."/>
            <person name="Cuomo C.A."/>
            <person name="Heitman J."/>
        </authorList>
    </citation>
    <scope>NUCLEOTIDE SEQUENCE</scope>
    <source>
        <strain evidence="4">CBS 10118</strain>
    </source>
</reference>
<keyword evidence="5" id="KW-1185">Reference proteome</keyword>